<dbReference type="OrthoDB" id="2994945at2759"/>
<name>A0A6A4HJP8_9AGAR</name>
<evidence type="ECO:0000313" key="2">
    <source>
        <dbReference type="Proteomes" id="UP000799118"/>
    </source>
</evidence>
<sequence length="105" mass="11870">ISDDAKCIALRLADHDPTVPLHLDNILEICDFSYDTFCCACHRHQLTGNVAKAKAIGRGQPCIYTETDAVYLCSLTHRSSARFLDEYQKLLRNQQYLDVSISTIH</sequence>
<dbReference type="AlphaFoldDB" id="A0A6A4HJP8"/>
<protein>
    <submittedName>
        <fullName evidence="1">Uncharacterized protein</fullName>
    </submittedName>
</protein>
<organism evidence="1 2">
    <name type="scientific">Gymnopus androsaceus JB14</name>
    <dbReference type="NCBI Taxonomy" id="1447944"/>
    <lineage>
        <taxon>Eukaryota</taxon>
        <taxon>Fungi</taxon>
        <taxon>Dikarya</taxon>
        <taxon>Basidiomycota</taxon>
        <taxon>Agaricomycotina</taxon>
        <taxon>Agaricomycetes</taxon>
        <taxon>Agaricomycetidae</taxon>
        <taxon>Agaricales</taxon>
        <taxon>Marasmiineae</taxon>
        <taxon>Omphalotaceae</taxon>
        <taxon>Gymnopus</taxon>
    </lineage>
</organism>
<proteinExistence type="predicted"/>
<feature type="non-terminal residue" evidence="1">
    <location>
        <position position="1"/>
    </location>
</feature>
<gene>
    <name evidence="1" type="ORF">BT96DRAFT_823534</name>
</gene>
<evidence type="ECO:0000313" key="1">
    <source>
        <dbReference type="EMBL" id="KAE9397314.1"/>
    </source>
</evidence>
<dbReference type="Proteomes" id="UP000799118">
    <property type="component" value="Unassembled WGS sequence"/>
</dbReference>
<reference evidence="1" key="1">
    <citation type="journal article" date="2019" name="Environ. Microbiol.">
        <title>Fungal ecological strategies reflected in gene transcription - a case study of two litter decomposers.</title>
        <authorList>
            <person name="Barbi F."/>
            <person name="Kohler A."/>
            <person name="Barry K."/>
            <person name="Baskaran P."/>
            <person name="Daum C."/>
            <person name="Fauchery L."/>
            <person name="Ihrmark K."/>
            <person name="Kuo A."/>
            <person name="LaButti K."/>
            <person name="Lipzen A."/>
            <person name="Morin E."/>
            <person name="Grigoriev I.V."/>
            <person name="Henrissat B."/>
            <person name="Lindahl B."/>
            <person name="Martin F."/>
        </authorList>
    </citation>
    <scope>NUCLEOTIDE SEQUENCE</scope>
    <source>
        <strain evidence="1">JB14</strain>
    </source>
</reference>
<dbReference type="EMBL" id="ML769499">
    <property type="protein sequence ID" value="KAE9397314.1"/>
    <property type="molecule type" value="Genomic_DNA"/>
</dbReference>
<accession>A0A6A4HJP8</accession>
<keyword evidence="2" id="KW-1185">Reference proteome</keyword>